<gene>
    <name evidence="2" type="ORF">EV677_3027</name>
</gene>
<name>A0A4R6FZ24_9BURK</name>
<dbReference type="Proteomes" id="UP000294737">
    <property type="component" value="Unassembled WGS sequence"/>
</dbReference>
<organism evidence="2 3">
    <name type="scientific">Herminiimonas fonticola</name>
    <dbReference type="NCBI Taxonomy" id="303380"/>
    <lineage>
        <taxon>Bacteria</taxon>
        <taxon>Pseudomonadati</taxon>
        <taxon>Pseudomonadota</taxon>
        <taxon>Betaproteobacteria</taxon>
        <taxon>Burkholderiales</taxon>
        <taxon>Oxalobacteraceae</taxon>
        <taxon>Herminiimonas</taxon>
    </lineage>
</organism>
<protein>
    <recommendedName>
        <fullName evidence="4">Metal-binding protein</fullName>
    </recommendedName>
</protein>
<dbReference type="AlphaFoldDB" id="A0A4R6FZ24"/>
<sequence length="168" mass="18099">MNKLNELAPPSSTPLVDSIKKLRTLLSCFLLASVAYTASAQGNPVAEVWKDPSCGCCEDWVHHMEEAGFKVKIHNDGNEEARKKLLVPVKYGSCHTAKIGNYVVEGHVPAADIKRMLKEKPTARGLTAPGMPIGSPGMDGPAFAGQKAAYDVLLIKNDGSTAVYQSYR</sequence>
<dbReference type="EMBL" id="SNWF01000012">
    <property type="protein sequence ID" value="TDN87279.1"/>
    <property type="molecule type" value="Genomic_DNA"/>
</dbReference>
<reference evidence="2 3" key="1">
    <citation type="submission" date="2019-03" db="EMBL/GenBank/DDBJ databases">
        <title>Genomic Encyclopedia of Type Strains, Phase IV (KMG-IV): sequencing the most valuable type-strain genomes for metagenomic binning, comparative biology and taxonomic classification.</title>
        <authorList>
            <person name="Goeker M."/>
        </authorList>
    </citation>
    <scope>NUCLEOTIDE SEQUENCE [LARGE SCALE GENOMIC DNA]</scope>
    <source>
        <strain evidence="2 3">DSM 18555</strain>
    </source>
</reference>
<keyword evidence="3" id="KW-1185">Reference proteome</keyword>
<evidence type="ECO:0008006" key="4">
    <source>
        <dbReference type="Google" id="ProtNLM"/>
    </source>
</evidence>
<dbReference type="InterPro" id="IPR007332">
    <property type="entry name" value="DUF411"/>
</dbReference>
<feature type="signal peptide" evidence="1">
    <location>
        <begin position="1"/>
        <end position="40"/>
    </location>
</feature>
<feature type="chain" id="PRO_5020211685" description="Metal-binding protein" evidence="1">
    <location>
        <begin position="41"/>
        <end position="168"/>
    </location>
</feature>
<evidence type="ECO:0000313" key="3">
    <source>
        <dbReference type="Proteomes" id="UP000294737"/>
    </source>
</evidence>
<dbReference type="RefSeq" id="WP_112993221.1">
    <property type="nucleotide sequence ID" value="NZ_PTLZ01000007.1"/>
</dbReference>
<comment type="caution">
    <text evidence="2">The sequence shown here is derived from an EMBL/GenBank/DDBJ whole genome shotgun (WGS) entry which is preliminary data.</text>
</comment>
<keyword evidence="1" id="KW-0732">Signal</keyword>
<accession>A0A4R6FZ24</accession>
<evidence type="ECO:0000256" key="1">
    <source>
        <dbReference type="SAM" id="SignalP"/>
    </source>
</evidence>
<evidence type="ECO:0000313" key="2">
    <source>
        <dbReference type="EMBL" id="TDN87279.1"/>
    </source>
</evidence>
<proteinExistence type="predicted"/>
<dbReference type="Pfam" id="PF04214">
    <property type="entry name" value="DUF411"/>
    <property type="match status" value="1"/>
</dbReference>
<dbReference type="OrthoDB" id="14727at2"/>